<protein>
    <submittedName>
        <fullName evidence="2">Uncharacterized protein</fullName>
    </submittedName>
</protein>
<reference evidence="2 3" key="1">
    <citation type="journal article" date="2019" name="Sci. Rep.">
        <title>Orb-weaving spider Araneus ventricosus genome elucidates the spidroin gene catalogue.</title>
        <authorList>
            <person name="Kono N."/>
            <person name="Nakamura H."/>
            <person name="Ohtoshi R."/>
            <person name="Moran D.A.P."/>
            <person name="Shinohara A."/>
            <person name="Yoshida Y."/>
            <person name="Fujiwara M."/>
            <person name="Mori M."/>
            <person name="Tomita M."/>
            <person name="Arakawa K."/>
        </authorList>
    </citation>
    <scope>NUCLEOTIDE SEQUENCE [LARGE SCALE GENOMIC DNA]</scope>
</reference>
<gene>
    <name evidence="2" type="ORF">AVEN_182347_1</name>
</gene>
<evidence type="ECO:0000313" key="2">
    <source>
        <dbReference type="EMBL" id="GBO02841.1"/>
    </source>
</evidence>
<feature type="region of interest" description="Disordered" evidence="1">
    <location>
        <begin position="22"/>
        <end position="51"/>
    </location>
</feature>
<evidence type="ECO:0000256" key="1">
    <source>
        <dbReference type="SAM" id="MobiDB-lite"/>
    </source>
</evidence>
<dbReference type="AlphaFoldDB" id="A0A4Y2TRY1"/>
<dbReference type="Proteomes" id="UP000499080">
    <property type="component" value="Unassembled WGS sequence"/>
</dbReference>
<evidence type="ECO:0000313" key="3">
    <source>
        <dbReference type="Proteomes" id="UP000499080"/>
    </source>
</evidence>
<dbReference type="EMBL" id="BGPR01030372">
    <property type="protein sequence ID" value="GBO02841.1"/>
    <property type="molecule type" value="Genomic_DNA"/>
</dbReference>
<proteinExistence type="predicted"/>
<comment type="caution">
    <text evidence="2">The sequence shown here is derived from an EMBL/GenBank/DDBJ whole genome shotgun (WGS) entry which is preliminary data.</text>
</comment>
<name>A0A4Y2TRY1_ARAVE</name>
<organism evidence="2 3">
    <name type="scientific">Araneus ventricosus</name>
    <name type="common">Orbweaver spider</name>
    <name type="synonym">Epeira ventricosa</name>
    <dbReference type="NCBI Taxonomy" id="182803"/>
    <lineage>
        <taxon>Eukaryota</taxon>
        <taxon>Metazoa</taxon>
        <taxon>Ecdysozoa</taxon>
        <taxon>Arthropoda</taxon>
        <taxon>Chelicerata</taxon>
        <taxon>Arachnida</taxon>
        <taxon>Araneae</taxon>
        <taxon>Araneomorphae</taxon>
        <taxon>Entelegynae</taxon>
        <taxon>Araneoidea</taxon>
        <taxon>Araneidae</taxon>
        <taxon>Araneus</taxon>
    </lineage>
</organism>
<sequence length="104" mass="11779">MPRCNGMHCSLGKIHFVTGIRNQTDDVMPDRSKQARQSSKSRCFPPPANNQMPLAASFTHNKQSRVRVVVRCERYAGVKQGSRSHTAAVHTEYWIVAKKDRARV</sequence>
<accession>A0A4Y2TRY1</accession>
<keyword evidence="3" id="KW-1185">Reference proteome</keyword>